<comment type="caution">
    <text evidence="1">The sequence shown here is derived from an EMBL/GenBank/DDBJ whole genome shotgun (WGS) entry which is preliminary data.</text>
</comment>
<evidence type="ECO:0000313" key="1">
    <source>
        <dbReference type="EMBL" id="MBE3640136.1"/>
    </source>
</evidence>
<feature type="non-terminal residue" evidence="1">
    <location>
        <position position="42"/>
    </location>
</feature>
<sequence length="42" mass="4268">METAGEMEGRSVIVTGASSGIGAAAARLLVRRGARVVLAARR</sequence>
<gene>
    <name evidence="1" type="ORF">ICN82_18180</name>
</gene>
<organism evidence="1 2">
    <name type="scientific">Mangrovicoccus algicola</name>
    <dbReference type="NCBI Taxonomy" id="2771008"/>
    <lineage>
        <taxon>Bacteria</taxon>
        <taxon>Pseudomonadati</taxon>
        <taxon>Pseudomonadota</taxon>
        <taxon>Alphaproteobacteria</taxon>
        <taxon>Rhodobacterales</taxon>
        <taxon>Paracoccaceae</taxon>
        <taxon>Mangrovicoccus</taxon>
    </lineage>
</organism>
<dbReference type="EMBL" id="JACVXA010000074">
    <property type="protein sequence ID" value="MBE3640136.1"/>
    <property type="molecule type" value="Genomic_DNA"/>
</dbReference>
<accession>A0A8J6ZDW7</accession>
<reference evidence="1" key="1">
    <citation type="submission" date="2020-09" db="EMBL/GenBank/DDBJ databases">
        <title>A novel bacterium of genus Mangrovicoccus, isolated from South China Sea.</title>
        <authorList>
            <person name="Huang H."/>
            <person name="Mo K."/>
            <person name="Hu Y."/>
        </authorList>
    </citation>
    <scope>NUCLEOTIDE SEQUENCE</scope>
    <source>
        <strain evidence="1">HB182678</strain>
    </source>
</reference>
<protein>
    <submittedName>
        <fullName evidence="1">SDR family NAD(P)-dependent oxidoreductase</fullName>
    </submittedName>
</protein>
<dbReference type="InterPro" id="IPR002347">
    <property type="entry name" value="SDR_fam"/>
</dbReference>
<proteinExistence type="predicted"/>
<dbReference type="AlphaFoldDB" id="A0A8J6ZDW7"/>
<dbReference type="Proteomes" id="UP000609121">
    <property type="component" value="Unassembled WGS sequence"/>
</dbReference>
<name>A0A8J6ZDW7_9RHOB</name>
<dbReference type="SUPFAM" id="SSF51735">
    <property type="entry name" value="NAD(P)-binding Rossmann-fold domains"/>
    <property type="match status" value="1"/>
</dbReference>
<dbReference type="Pfam" id="PF00106">
    <property type="entry name" value="adh_short"/>
    <property type="match status" value="1"/>
</dbReference>
<keyword evidence="2" id="KW-1185">Reference proteome</keyword>
<dbReference type="InterPro" id="IPR036291">
    <property type="entry name" value="NAD(P)-bd_dom_sf"/>
</dbReference>
<evidence type="ECO:0000313" key="2">
    <source>
        <dbReference type="Proteomes" id="UP000609121"/>
    </source>
</evidence>
<dbReference type="Gene3D" id="3.40.50.720">
    <property type="entry name" value="NAD(P)-binding Rossmann-like Domain"/>
    <property type="match status" value="1"/>
</dbReference>